<dbReference type="PROSITE" id="PS50144">
    <property type="entry name" value="MATH"/>
    <property type="match status" value="1"/>
</dbReference>
<keyword evidence="11" id="KW-0675">Receptor</keyword>
<keyword evidence="12" id="KW-1185">Reference proteome</keyword>
<proteinExistence type="predicted"/>
<dbReference type="InterPro" id="IPR012227">
    <property type="entry name" value="TNF_rcpt-assoc_TRAF_met"/>
</dbReference>
<evidence type="ECO:0000256" key="1">
    <source>
        <dbReference type="ARBA" id="ARBA00004496"/>
    </source>
</evidence>
<sequence>MAEAQPNPLRLGGYNDEFVEEIEEDWLCPICTLPLKEAVQTRRQGTDGQQSNCPVCRTNLNTEQDIFEDLAADRKILSFTIKCPSRGCQWRGELREKNASCPHEIVPCKHKNCDVKLEREWLLDHVTRKCLWRILRCKFCAVSHPALQTRAHQKACPKVPVSCPRKCGMMIWREKVADHKENQCALVKISCPYFKLGCRKKFQRKEKMSHLQSYMQMHLDLACIKLADTEEELRTTREQCMKLEHRVDALENRGWPHCNVYTWKIEGFEQILRRAETGDNVSIYSDPFYPEECSHKFRMRLFPNGVVKGEKTHLSLFLGNIKGEYDAISEWPFPKKVTLKLIDQQENLDDRKTVSLPLTGTEEAWKSRPVKREGCDWGFDKFLSHDELYKRGYIVDDTIFIQAKFE</sequence>
<reference evidence="11" key="2">
    <citation type="journal article" date="2023" name="Science">
        <title>Genomic signatures of disease resistance in endangered staghorn corals.</title>
        <authorList>
            <person name="Vollmer S.V."/>
            <person name="Selwyn J.D."/>
            <person name="Despard B.A."/>
            <person name="Roesel C.L."/>
        </authorList>
    </citation>
    <scope>NUCLEOTIDE SEQUENCE</scope>
    <source>
        <strain evidence="11">K2</strain>
    </source>
</reference>
<feature type="domain" description="TRAF-type" evidence="10">
    <location>
        <begin position="151"/>
        <end position="202"/>
    </location>
</feature>
<evidence type="ECO:0000256" key="6">
    <source>
        <dbReference type="ARBA" id="ARBA00022833"/>
    </source>
</evidence>
<keyword evidence="5 7" id="KW-0863">Zinc-finger</keyword>
<keyword evidence="6 7" id="KW-0862">Zinc</keyword>
<feature type="domain" description="TRAF-type" evidence="10">
    <location>
        <begin position="96"/>
        <end position="140"/>
    </location>
</feature>
<keyword evidence="4" id="KW-0677">Repeat</keyword>
<dbReference type="InterPro" id="IPR013083">
    <property type="entry name" value="Znf_RING/FYVE/PHD"/>
</dbReference>
<dbReference type="EMBL" id="JARQWQ010000012">
    <property type="protein sequence ID" value="KAK2568424.1"/>
    <property type="molecule type" value="Genomic_DNA"/>
</dbReference>
<evidence type="ECO:0000313" key="12">
    <source>
        <dbReference type="Proteomes" id="UP001249851"/>
    </source>
</evidence>
<comment type="subcellular location">
    <subcellularLocation>
        <location evidence="1">Cytoplasm</location>
    </subcellularLocation>
</comment>
<comment type="caution">
    <text evidence="11">The sequence shown here is derived from an EMBL/GenBank/DDBJ whole genome shotgun (WGS) entry which is preliminary data.</text>
</comment>
<dbReference type="PANTHER" id="PTHR10131:SF94">
    <property type="entry name" value="TNF RECEPTOR-ASSOCIATED FACTOR 4"/>
    <property type="match status" value="1"/>
</dbReference>
<dbReference type="GO" id="GO:0008270">
    <property type="term" value="F:zinc ion binding"/>
    <property type="evidence" value="ECO:0007669"/>
    <property type="project" value="UniProtKB-KW"/>
</dbReference>
<evidence type="ECO:0000259" key="10">
    <source>
        <dbReference type="PROSITE" id="PS50145"/>
    </source>
</evidence>
<name>A0AAD9QVU3_ACRCE</name>
<keyword evidence="8" id="KW-0175">Coiled coil</keyword>
<evidence type="ECO:0000256" key="2">
    <source>
        <dbReference type="ARBA" id="ARBA00022490"/>
    </source>
</evidence>
<evidence type="ECO:0000256" key="5">
    <source>
        <dbReference type="ARBA" id="ARBA00022771"/>
    </source>
</evidence>
<feature type="coiled-coil region" evidence="8">
    <location>
        <begin position="219"/>
        <end position="253"/>
    </location>
</feature>
<evidence type="ECO:0000256" key="8">
    <source>
        <dbReference type="SAM" id="Coils"/>
    </source>
</evidence>
<dbReference type="PIRSF" id="PIRSF015614">
    <property type="entry name" value="TRAF"/>
    <property type="match status" value="1"/>
</dbReference>
<organism evidence="11 12">
    <name type="scientific">Acropora cervicornis</name>
    <name type="common">Staghorn coral</name>
    <dbReference type="NCBI Taxonomy" id="6130"/>
    <lineage>
        <taxon>Eukaryota</taxon>
        <taxon>Metazoa</taxon>
        <taxon>Cnidaria</taxon>
        <taxon>Anthozoa</taxon>
        <taxon>Hexacorallia</taxon>
        <taxon>Scleractinia</taxon>
        <taxon>Astrocoeniina</taxon>
        <taxon>Acroporidae</taxon>
        <taxon>Acropora</taxon>
    </lineage>
</organism>
<feature type="zinc finger region" description="TRAF-type" evidence="7">
    <location>
        <begin position="151"/>
        <end position="202"/>
    </location>
</feature>
<evidence type="ECO:0000259" key="9">
    <source>
        <dbReference type="PROSITE" id="PS50144"/>
    </source>
</evidence>
<evidence type="ECO:0000256" key="4">
    <source>
        <dbReference type="ARBA" id="ARBA00022737"/>
    </source>
</evidence>
<dbReference type="InterPro" id="IPR002083">
    <property type="entry name" value="MATH/TRAF_dom"/>
</dbReference>
<dbReference type="Pfam" id="PF02176">
    <property type="entry name" value="zf-TRAF"/>
    <property type="match status" value="2"/>
</dbReference>
<protein>
    <submittedName>
        <fullName evidence="11">TNF receptor-associated factor 4</fullName>
    </submittedName>
</protein>
<dbReference type="GO" id="GO:0031625">
    <property type="term" value="F:ubiquitin protein ligase binding"/>
    <property type="evidence" value="ECO:0007669"/>
    <property type="project" value="TreeGrafter"/>
</dbReference>
<dbReference type="GO" id="GO:0042981">
    <property type="term" value="P:regulation of apoptotic process"/>
    <property type="evidence" value="ECO:0007669"/>
    <property type="project" value="InterPro"/>
</dbReference>
<keyword evidence="3 7" id="KW-0479">Metal-binding</keyword>
<keyword evidence="2" id="KW-0963">Cytoplasm</keyword>
<dbReference type="GO" id="GO:0007165">
    <property type="term" value="P:signal transduction"/>
    <property type="evidence" value="ECO:0007669"/>
    <property type="project" value="InterPro"/>
</dbReference>
<dbReference type="Pfam" id="PF22486">
    <property type="entry name" value="MATH_2"/>
    <property type="match status" value="1"/>
</dbReference>
<dbReference type="PANTHER" id="PTHR10131">
    <property type="entry name" value="TNF RECEPTOR ASSOCIATED FACTOR"/>
    <property type="match status" value="1"/>
</dbReference>
<dbReference type="SMART" id="SM00061">
    <property type="entry name" value="MATH"/>
    <property type="match status" value="1"/>
</dbReference>
<dbReference type="GO" id="GO:0005164">
    <property type="term" value="F:tumor necrosis factor receptor binding"/>
    <property type="evidence" value="ECO:0007669"/>
    <property type="project" value="TreeGrafter"/>
</dbReference>
<dbReference type="SUPFAM" id="SSF49599">
    <property type="entry name" value="TRAF domain-like"/>
    <property type="match status" value="3"/>
</dbReference>
<evidence type="ECO:0000256" key="3">
    <source>
        <dbReference type="ARBA" id="ARBA00022723"/>
    </source>
</evidence>
<dbReference type="Gene3D" id="3.30.40.10">
    <property type="entry name" value="Zinc/RING finger domain, C3HC4 (zinc finger)"/>
    <property type="match status" value="3"/>
</dbReference>
<dbReference type="SUPFAM" id="SSF57850">
    <property type="entry name" value="RING/U-box"/>
    <property type="match status" value="1"/>
</dbReference>
<gene>
    <name evidence="11" type="ORF">P5673_007457</name>
</gene>
<dbReference type="Gene3D" id="2.60.210.10">
    <property type="entry name" value="Apoptosis, Tumor Necrosis Factor Receptor Associated Protein 2, Chain A"/>
    <property type="match status" value="1"/>
</dbReference>
<accession>A0AAD9QVU3</accession>
<dbReference type="AlphaFoldDB" id="A0AAD9QVU3"/>
<evidence type="ECO:0000313" key="11">
    <source>
        <dbReference type="EMBL" id="KAK2568424.1"/>
    </source>
</evidence>
<evidence type="ECO:0000256" key="7">
    <source>
        <dbReference type="PROSITE-ProRule" id="PRU00207"/>
    </source>
</evidence>
<dbReference type="InterPro" id="IPR001293">
    <property type="entry name" value="Znf_TRAF"/>
</dbReference>
<dbReference type="Proteomes" id="UP001249851">
    <property type="component" value="Unassembled WGS sequence"/>
</dbReference>
<dbReference type="InterPro" id="IPR008974">
    <property type="entry name" value="TRAF-like"/>
</dbReference>
<dbReference type="PROSITE" id="PS50145">
    <property type="entry name" value="ZF_TRAF"/>
    <property type="match status" value="2"/>
</dbReference>
<reference evidence="11" key="1">
    <citation type="journal article" date="2023" name="G3 (Bethesda)">
        <title>Whole genome assembly and annotation of the endangered Caribbean coral Acropora cervicornis.</title>
        <authorList>
            <person name="Selwyn J.D."/>
            <person name="Vollmer S.V."/>
        </authorList>
    </citation>
    <scope>NUCLEOTIDE SEQUENCE</scope>
    <source>
        <strain evidence="11">K2</strain>
    </source>
</reference>
<dbReference type="GO" id="GO:0043122">
    <property type="term" value="P:regulation of canonical NF-kappaB signal transduction"/>
    <property type="evidence" value="ECO:0007669"/>
    <property type="project" value="TreeGrafter"/>
</dbReference>
<feature type="zinc finger region" description="TRAF-type" evidence="7">
    <location>
        <begin position="96"/>
        <end position="140"/>
    </location>
</feature>
<dbReference type="GO" id="GO:0005737">
    <property type="term" value="C:cytoplasm"/>
    <property type="evidence" value="ECO:0007669"/>
    <property type="project" value="UniProtKB-SubCell"/>
</dbReference>
<feature type="domain" description="MATH" evidence="9">
    <location>
        <begin position="258"/>
        <end position="405"/>
    </location>
</feature>